<protein>
    <submittedName>
        <fullName evidence="1">Uncharacterized protein</fullName>
    </submittedName>
</protein>
<name>A0A918J8V5_9ACTN</name>
<dbReference type="EMBL" id="BMUE01000009">
    <property type="protein sequence ID" value="GGW61896.1"/>
    <property type="molecule type" value="Genomic_DNA"/>
</dbReference>
<proteinExistence type="predicted"/>
<keyword evidence="2" id="KW-1185">Reference proteome</keyword>
<dbReference type="AlphaFoldDB" id="A0A918J8V5"/>
<reference evidence="1" key="1">
    <citation type="journal article" date="2014" name="Int. J. Syst. Evol. Microbiol.">
        <title>Complete genome sequence of Corynebacterium casei LMG S-19264T (=DSM 44701T), isolated from a smear-ripened cheese.</title>
        <authorList>
            <consortium name="US DOE Joint Genome Institute (JGI-PGF)"/>
            <person name="Walter F."/>
            <person name="Albersmeier A."/>
            <person name="Kalinowski J."/>
            <person name="Ruckert C."/>
        </authorList>
    </citation>
    <scope>NUCLEOTIDE SEQUENCE</scope>
    <source>
        <strain evidence="1">JCM 4490</strain>
    </source>
</reference>
<sequence>MSVTARRIASVPYRTSSQTWQAIVDLLAPEGSPARPTLLSAGGPSAVIIAEEYTSSAPIVVLPVTGPRIRIRTVHGADAFDAAEDETPLMSRPLDQPGWTLSLPCAADDLDELRAALTGHSHITVRSLDDDVDDTASGQAHGVRIVINAAELEAP</sequence>
<organism evidence="1 2">
    <name type="scientific">Streptomyces lucensis JCM 4490</name>
    <dbReference type="NCBI Taxonomy" id="1306176"/>
    <lineage>
        <taxon>Bacteria</taxon>
        <taxon>Bacillati</taxon>
        <taxon>Actinomycetota</taxon>
        <taxon>Actinomycetes</taxon>
        <taxon>Kitasatosporales</taxon>
        <taxon>Streptomycetaceae</taxon>
        <taxon>Streptomyces</taxon>
    </lineage>
</organism>
<accession>A0A918J8V5</accession>
<gene>
    <name evidence="1" type="ORF">GCM10010503_43790</name>
</gene>
<dbReference type="RefSeq" id="WP_190016999.1">
    <property type="nucleotide sequence ID" value="NZ_BMUE01000009.1"/>
</dbReference>
<comment type="caution">
    <text evidence="1">The sequence shown here is derived from an EMBL/GenBank/DDBJ whole genome shotgun (WGS) entry which is preliminary data.</text>
</comment>
<reference evidence="1" key="2">
    <citation type="submission" date="2020-09" db="EMBL/GenBank/DDBJ databases">
        <authorList>
            <person name="Sun Q."/>
            <person name="Ohkuma M."/>
        </authorList>
    </citation>
    <scope>NUCLEOTIDE SEQUENCE</scope>
    <source>
        <strain evidence="1">JCM 4490</strain>
    </source>
</reference>
<dbReference type="Proteomes" id="UP000620224">
    <property type="component" value="Unassembled WGS sequence"/>
</dbReference>
<evidence type="ECO:0000313" key="1">
    <source>
        <dbReference type="EMBL" id="GGW61896.1"/>
    </source>
</evidence>
<evidence type="ECO:0000313" key="2">
    <source>
        <dbReference type="Proteomes" id="UP000620224"/>
    </source>
</evidence>